<dbReference type="GO" id="GO:0008270">
    <property type="term" value="F:zinc ion binding"/>
    <property type="evidence" value="ECO:0007669"/>
    <property type="project" value="UniProtKB-KW"/>
</dbReference>
<dbReference type="PROSITE" id="PS50158">
    <property type="entry name" value="ZF_CCHC"/>
    <property type="match status" value="2"/>
</dbReference>
<feature type="region of interest" description="Disordered" evidence="3">
    <location>
        <begin position="236"/>
        <end position="263"/>
    </location>
</feature>
<dbReference type="Pfam" id="PF00098">
    <property type="entry name" value="zf-CCHC"/>
    <property type="match status" value="1"/>
</dbReference>
<evidence type="ECO:0000256" key="2">
    <source>
        <dbReference type="SAM" id="Coils"/>
    </source>
</evidence>
<keyword evidence="1" id="KW-0863">Zinc-finger</keyword>
<feature type="domain" description="CCHC-type" evidence="4">
    <location>
        <begin position="2236"/>
        <end position="2253"/>
    </location>
</feature>
<keyword evidence="5" id="KW-0808">Transferase</keyword>
<feature type="coiled-coil region" evidence="2">
    <location>
        <begin position="1206"/>
        <end position="1233"/>
    </location>
</feature>
<feature type="non-terminal residue" evidence="5">
    <location>
        <position position="2291"/>
    </location>
</feature>
<proteinExistence type="predicted"/>
<feature type="compositionally biased region" description="Basic and acidic residues" evidence="3">
    <location>
        <begin position="1403"/>
        <end position="1425"/>
    </location>
</feature>
<feature type="region of interest" description="Disordered" evidence="3">
    <location>
        <begin position="2166"/>
        <end position="2189"/>
    </location>
</feature>
<feature type="domain" description="CCHC-type" evidence="4">
    <location>
        <begin position="216"/>
        <end position="230"/>
    </location>
</feature>
<keyword evidence="5" id="KW-0695">RNA-directed DNA polymerase</keyword>
<keyword evidence="1" id="KW-0479">Metal-binding</keyword>
<dbReference type="InterPro" id="IPR036875">
    <property type="entry name" value="Znf_CCHC_sf"/>
</dbReference>
<feature type="compositionally biased region" description="Basic and acidic residues" evidence="3">
    <location>
        <begin position="1699"/>
        <end position="1715"/>
    </location>
</feature>
<feature type="coiled-coil region" evidence="2">
    <location>
        <begin position="1787"/>
        <end position="1835"/>
    </location>
</feature>
<reference evidence="5" key="1">
    <citation type="journal article" date="2019" name="Sci. Rep.">
        <title>Draft genome of Tanacetum cinerariifolium, the natural source of mosquito coil.</title>
        <authorList>
            <person name="Yamashiro T."/>
            <person name="Shiraishi A."/>
            <person name="Satake H."/>
            <person name="Nakayama K."/>
        </authorList>
    </citation>
    <scope>NUCLEOTIDE SEQUENCE</scope>
</reference>
<dbReference type="PANTHER" id="PTHR11439">
    <property type="entry name" value="GAG-POL-RELATED RETROTRANSPOSON"/>
    <property type="match status" value="1"/>
</dbReference>
<gene>
    <name evidence="5" type="ORF">Tci_003802</name>
</gene>
<protein>
    <submittedName>
        <fullName evidence="5">Putative reverse transcriptase, RNA-dependent DNA polymerase</fullName>
    </submittedName>
</protein>
<feature type="region of interest" description="Disordered" evidence="3">
    <location>
        <begin position="1403"/>
        <end position="1428"/>
    </location>
</feature>
<dbReference type="SUPFAM" id="SSF57756">
    <property type="entry name" value="Retrovirus zinc finger-like domains"/>
    <property type="match status" value="1"/>
</dbReference>
<dbReference type="GO" id="GO:0003964">
    <property type="term" value="F:RNA-directed DNA polymerase activity"/>
    <property type="evidence" value="ECO:0007669"/>
    <property type="project" value="UniProtKB-KW"/>
</dbReference>
<evidence type="ECO:0000259" key="4">
    <source>
        <dbReference type="PROSITE" id="PS50158"/>
    </source>
</evidence>
<accession>A0A6L2J816</accession>
<comment type="caution">
    <text evidence="5">The sequence shown here is derived from an EMBL/GenBank/DDBJ whole genome shotgun (WGS) entry which is preliminary data.</text>
</comment>
<dbReference type="InterPro" id="IPR057670">
    <property type="entry name" value="SH3_retrovirus"/>
</dbReference>
<dbReference type="CDD" id="cd09272">
    <property type="entry name" value="RNase_HI_RT_Ty1"/>
    <property type="match status" value="1"/>
</dbReference>
<feature type="compositionally biased region" description="Low complexity" evidence="3">
    <location>
        <begin position="342"/>
        <end position="356"/>
    </location>
</feature>
<dbReference type="InterPro" id="IPR013103">
    <property type="entry name" value="RVT_2"/>
</dbReference>
<dbReference type="GO" id="GO:0003676">
    <property type="term" value="F:nucleic acid binding"/>
    <property type="evidence" value="ECO:0007669"/>
    <property type="project" value="InterPro"/>
</dbReference>
<dbReference type="PANTHER" id="PTHR11439:SF495">
    <property type="entry name" value="REVERSE TRANSCRIPTASE, RNA-DEPENDENT DNA POLYMERASE-RELATED"/>
    <property type="match status" value="1"/>
</dbReference>
<feature type="region of interest" description="Disordered" evidence="3">
    <location>
        <begin position="1691"/>
        <end position="1718"/>
    </location>
</feature>
<keyword evidence="1" id="KW-0862">Zinc</keyword>
<dbReference type="SMART" id="SM00343">
    <property type="entry name" value="ZnF_C2HC"/>
    <property type="match status" value="2"/>
</dbReference>
<dbReference type="Pfam" id="PF25597">
    <property type="entry name" value="SH3_retrovirus"/>
    <property type="match status" value="1"/>
</dbReference>
<dbReference type="EMBL" id="BKCJ010000290">
    <property type="protein sequence ID" value="GEU31824.1"/>
    <property type="molecule type" value="Genomic_DNA"/>
</dbReference>
<sequence>MQKYLLKQQFEGFSVSASEGLHKGYDRFQTLLGQLKIHGASVSHEDANQKFLRSLPSSWSQVALIMRTKPRLDTLSFDDLYNNLRVFEHDIKGTTASSSSNTQNVAFVSADNTSSINDVSTAYSVSSPSISKSEKEGSTSYTDEVIHSFFANQSSAPQLDCDDLEQINDDDLEEMDLKWQVAMISMRIKKFYKRTRRKLQFDTRDTVGFDKTKVECFSCHKIGHFARDCRAKWNQDSRRRGGGYTGNKARDNSRRPAHQDDSKSLVTIDEEAISVFMNKECDLENTHVNDRYAEGMHTVPPPMIGNYMPFGPDVEIDYSKFTYGPKQTLADESDSKPAEYASTDSDSSVETTTSMSAPDDPHKALKEKGIVDSGYSRYMTGNKAHLTDYQEFKGGFVAFRGSNGNRVLVTKPQNKTPYELLTGRQPIISYLRPFGCYVTILNTIDQLGKFDGKSDSGFLVGYSLNSKAFGVYNFETKGVEENLHVNFLENKPNVVGKGHVWMFDLDYLKSSMNYEPVSLENQANKSAGLQEANNSAGTQANDDQGTNSEEIDLHDEHFVLPIWSAYSTIVKSSEDKIQNTTDCKTCEKPDVNTNRTNLINVVSIPVSVVGPSRALNDDEPSYLDDPSMPYLEDIYASSSAGIFIDSSYDDEVYQMDVKSAFLYGTIDEEVYVTQPLGFVDPKFPNKVYKVVKALYSLHQAPRACVKTASTLIEIQKPLVKDEEAADVDVHLYRSMIGSLMYLTAFRPDIMFAVCACSRFQVTPKTSHLQVVKRIFRYLKGQPKLSLWYPKVSSFDLEAYSDSGYAGTNLDRKSTTEGCQFFSRRLILWQCKKQTIVVTSTTKAEYVAAAHYCGQNPVFHSKTKHIEIRHHFIRDAYEKELIQVLKIYTDDNVADLLTKAFDVSSKELASPKQTVLGKDESNSLIVDSLLKTILSSMHHVIAMKHWLFQSKWLLLKVNAASLKVTTARVSAAAKPAESDRFEQIINFLNESSVRYALTASPTICTSCIKQFWSMAKVKTVNDEVRVQALIDAKRVNIKESFIHRTLKLYDEEGTSCLANDEIFTGLANMGYEKISDKLTFYKAFFSPQWKFLIHTILQCLSAKTTSWNEFSNTMASAIICLATNQKFNFSRYILLSLVKNIEAEVPFYMFPRFVQLIVDHQLRDMSHHQDIYDNPSLTKKVFANMKRVGTGFSGVITPLFENMLVPAAKEVDKIEKLEDRLHKLEEENNILKAKSFKSTKIDTTAPVKDKEESFKQGRMIADMDEDVEVNLKEAQAKVYNLDLQHLEKVLSMQDIDEEEPPEVEEVLEVVTAAKLINEVVTTAEPTTAAAQVPKESAPRRRRGIVIQDPEETAASVIVHTEFQSKDKGKGILIEEPKPLKGQAQIEKDKAFARQLEAKKRSQYNRREIKEEGNKRQGESLEQEIAKKQKATPLASKVPVVDYQIHHENNKPYYKIIRADGTHKLFLSFITVLKNFNREDLETLWKLVKESELKFRNRVFPNNIGFIISNLDIIGAIEDKERLGKLSDDDTICLYLLLALEVIFMSQLLTFKADDTLFRNQSSWEIDNNVYFHERVPMAPPIREWRSLFETYLSKLEKARKHGKQVLAHDRNDRQAKLQFTDEFSSMTFDLCDSLNSMFVGSIQQHDLDEDIAQELRLCLEDEEMLRREHEKLIFDENRLRMDEANRESILERAKHKREKDRRVNDRMMQSKERKDNSSNALDADLVPMAEVQLSAEHNILANEQQHSEQSEFVYDTYLLEEVDRNTTLESINISHRGGEIDHNADAKKSNINREINVLKTRNIDLERSVARLLAENEKLNKKNEHLKQTYKDLSDSIKKTSVQTKDHVDSLIVQLNWFPAQSVGSSNIDVLDSPCLLVLITGTSQSRQHEKDQIDNFLKERRLMRSLEKFVGGRLYEGDFRLLQRSKSENMGIVPTEMELILEKTQQGISYEVSKDSILQAGNHVNEILFKLNLPDHRIFKDGGEGTCFQLSQRFITTCSYPTDNYKDIMKAQWRSVIVKEFQKRCLSQAFKTRKQQQYEHVGPKVTSSQDGKVCKMMKIEKFVDIVKRTLEFGARGVEYGEEESIDNAFARFNNIITSLKALDEGFSSKNYVRKFLRALHPKWRAKVTTIEESKDLTSLSLDELIGNLKVYKVIIRNDSEMIEGKKEQNRSLALKAKKESSDEDSLTSDSEDEEYVMAVRDFKKFFKRRGRLVRQPHDERKVSQRNKEDKNSKGERKCFKCGGSNHLIGECPRLSRSYNQRAFVGGSWIDSDEYEEEKTKTKNVLWPKLLM</sequence>
<dbReference type="Pfam" id="PF07727">
    <property type="entry name" value="RVT_2"/>
    <property type="match status" value="1"/>
</dbReference>
<keyword evidence="2" id="KW-0175">Coiled coil</keyword>
<organism evidence="5">
    <name type="scientific">Tanacetum cinerariifolium</name>
    <name type="common">Dalmatian daisy</name>
    <name type="synonym">Chrysanthemum cinerariifolium</name>
    <dbReference type="NCBI Taxonomy" id="118510"/>
    <lineage>
        <taxon>Eukaryota</taxon>
        <taxon>Viridiplantae</taxon>
        <taxon>Streptophyta</taxon>
        <taxon>Embryophyta</taxon>
        <taxon>Tracheophyta</taxon>
        <taxon>Spermatophyta</taxon>
        <taxon>Magnoliopsida</taxon>
        <taxon>eudicotyledons</taxon>
        <taxon>Gunneridae</taxon>
        <taxon>Pentapetalae</taxon>
        <taxon>asterids</taxon>
        <taxon>campanulids</taxon>
        <taxon>Asterales</taxon>
        <taxon>Asteraceae</taxon>
        <taxon>Asteroideae</taxon>
        <taxon>Anthemideae</taxon>
        <taxon>Anthemidinae</taxon>
        <taxon>Tanacetum</taxon>
    </lineage>
</organism>
<evidence type="ECO:0000256" key="1">
    <source>
        <dbReference type="PROSITE-ProRule" id="PRU00047"/>
    </source>
</evidence>
<feature type="region of interest" description="Disordered" evidence="3">
    <location>
        <begin position="529"/>
        <end position="548"/>
    </location>
</feature>
<feature type="region of interest" description="Disordered" evidence="3">
    <location>
        <begin position="328"/>
        <end position="364"/>
    </location>
</feature>
<dbReference type="Pfam" id="PF14223">
    <property type="entry name" value="Retrotran_gag_2"/>
    <property type="match status" value="2"/>
</dbReference>
<name>A0A6L2J816_TANCI</name>
<dbReference type="InterPro" id="IPR001878">
    <property type="entry name" value="Znf_CCHC"/>
</dbReference>
<feature type="compositionally biased region" description="Basic and acidic residues" evidence="3">
    <location>
        <begin position="248"/>
        <end position="263"/>
    </location>
</feature>
<evidence type="ECO:0000313" key="5">
    <source>
        <dbReference type="EMBL" id="GEU31824.1"/>
    </source>
</evidence>
<evidence type="ECO:0000256" key="3">
    <source>
        <dbReference type="SAM" id="MobiDB-lite"/>
    </source>
</evidence>
<feature type="region of interest" description="Disordered" evidence="3">
    <location>
        <begin position="2216"/>
        <end position="2236"/>
    </location>
</feature>
<keyword evidence="5" id="KW-0548">Nucleotidyltransferase</keyword>